<dbReference type="Proteomes" id="UP000026714">
    <property type="component" value="Unassembled WGS sequence"/>
</dbReference>
<accession>A0A059KR18</accession>
<evidence type="ECO:0000313" key="2">
    <source>
        <dbReference type="EMBL" id="KDB53513.1"/>
    </source>
</evidence>
<feature type="region of interest" description="Disordered" evidence="1">
    <location>
        <begin position="1"/>
        <end position="25"/>
    </location>
</feature>
<reference evidence="2 3" key="1">
    <citation type="journal article" date="2014" name="FEMS Microbiol. Ecol.">
        <title>Sphaerotilus natans encrusted with nanoball-shaped Fe(III) oxide minerals formed by nitrate-reducing mixotrophic Fe(II) oxidation.</title>
        <authorList>
            <person name="Park S."/>
            <person name="Kim D.H."/>
            <person name="Lee J.H."/>
            <person name="Hur H.G."/>
        </authorList>
    </citation>
    <scope>NUCLEOTIDE SEQUENCE [LARGE SCALE GENOMIC DNA]</scope>
    <source>
        <strain evidence="2 3">DSM 6575</strain>
    </source>
</reference>
<organism evidence="2 3">
    <name type="scientific">Sphaerotilus natans subsp. natans DSM 6575</name>
    <dbReference type="NCBI Taxonomy" id="1286631"/>
    <lineage>
        <taxon>Bacteria</taxon>
        <taxon>Pseudomonadati</taxon>
        <taxon>Pseudomonadota</taxon>
        <taxon>Betaproteobacteria</taxon>
        <taxon>Burkholderiales</taxon>
        <taxon>Sphaerotilaceae</taxon>
        <taxon>Sphaerotilus</taxon>
    </lineage>
</organism>
<evidence type="ECO:0000256" key="1">
    <source>
        <dbReference type="SAM" id="MobiDB-lite"/>
    </source>
</evidence>
<comment type="caution">
    <text evidence="2">The sequence shown here is derived from an EMBL/GenBank/DDBJ whole genome shotgun (WGS) entry which is preliminary data.</text>
</comment>
<keyword evidence="3" id="KW-1185">Reference proteome</keyword>
<feature type="compositionally biased region" description="Basic and acidic residues" evidence="1">
    <location>
        <begin position="1"/>
        <end position="18"/>
    </location>
</feature>
<proteinExistence type="predicted"/>
<dbReference type="AlphaFoldDB" id="A0A059KR18"/>
<gene>
    <name evidence="2" type="ORF">X805_08780</name>
</gene>
<evidence type="ECO:0000313" key="3">
    <source>
        <dbReference type="Proteomes" id="UP000026714"/>
    </source>
</evidence>
<dbReference type="EMBL" id="AZRA01000023">
    <property type="protein sequence ID" value="KDB53513.1"/>
    <property type="molecule type" value="Genomic_DNA"/>
</dbReference>
<protein>
    <submittedName>
        <fullName evidence="2">Uncharacterized protein</fullName>
    </submittedName>
</protein>
<name>A0A059KR18_9BURK</name>
<sequence length="51" mass="5956">MFEHGRWLLPERRGREVGNPDYGAAPIRKIRVRQACNSAHPPRQRRGTTPY</sequence>